<sequence length="107" mass="11864">MLTTFLGVVLLLPYLALAITLFVFYCQLSQPGPNRYGPNPYAPQPGAAPPAPSQPPPTQRTSTQHHDQTQQERETLDLLEKLAALHAQGVLTDAEFERKKAELLQEK</sequence>
<organism evidence="3 4">
    <name type="scientific">Formicincola oecophyllae</name>
    <dbReference type="NCBI Taxonomy" id="2558361"/>
    <lineage>
        <taxon>Bacteria</taxon>
        <taxon>Pseudomonadati</taxon>
        <taxon>Pseudomonadota</taxon>
        <taxon>Alphaproteobacteria</taxon>
        <taxon>Acetobacterales</taxon>
        <taxon>Acetobacteraceae</taxon>
        <taxon>Formicincola</taxon>
    </lineage>
</organism>
<feature type="compositionally biased region" description="Pro residues" evidence="1">
    <location>
        <begin position="40"/>
        <end position="58"/>
    </location>
</feature>
<dbReference type="OrthoDB" id="1778949at2"/>
<gene>
    <name evidence="3" type="ORF">E3E12_08280</name>
</gene>
<evidence type="ECO:0000256" key="1">
    <source>
        <dbReference type="SAM" id="MobiDB-lite"/>
    </source>
</evidence>
<dbReference type="EMBL" id="CP038231">
    <property type="protein sequence ID" value="QDH14501.1"/>
    <property type="molecule type" value="Genomic_DNA"/>
</dbReference>
<dbReference type="Pfam" id="PF09851">
    <property type="entry name" value="SHOCT"/>
    <property type="match status" value="1"/>
</dbReference>
<evidence type="ECO:0000313" key="4">
    <source>
        <dbReference type="Proteomes" id="UP000318709"/>
    </source>
</evidence>
<name>A0A4Y6UDM0_9PROT</name>
<reference evidence="3 4" key="1">
    <citation type="submission" date="2019-03" db="EMBL/GenBank/DDBJ databases">
        <title>The complete genome sequence of Swingsia_sp. F3b2 LMG30590(T).</title>
        <authorList>
            <person name="Chua K.-O."/>
            <person name="Chan K.-G."/>
            <person name="See-Too W.-S."/>
        </authorList>
    </citation>
    <scope>NUCLEOTIDE SEQUENCE [LARGE SCALE GENOMIC DNA]</scope>
    <source>
        <strain evidence="3 4">F3b2</strain>
    </source>
</reference>
<evidence type="ECO:0000313" key="3">
    <source>
        <dbReference type="EMBL" id="QDH14501.1"/>
    </source>
</evidence>
<dbReference type="AlphaFoldDB" id="A0A4Y6UDM0"/>
<feature type="region of interest" description="Disordered" evidence="1">
    <location>
        <begin position="34"/>
        <end position="74"/>
    </location>
</feature>
<protein>
    <recommendedName>
        <fullName evidence="2">SHOCT domain-containing protein</fullName>
    </recommendedName>
</protein>
<dbReference type="InterPro" id="IPR018649">
    <property type="entry name" value="SHOCT"/>
</dbReference>
<dbReference type="KEGG" id="swf:E3E12_08280"/>
<feature type="domain" description="SHOCT" evidence="2">
    <location>
        <begin position="78"/>
        <end position="104"/>
    </location>
</feature>
<feature type="compositionally biased region" description="Basic and acidic residues" evidence="1">
    <location>
        <begin position="64"/>
        <end position="74"/>
    </location>
</feature>
<accession>A0A4Y6UDM0</accession>
<evidence type="ECO:0000259" key="2">
    <source>
        <dbReference type="Pfam" id="PF09851"/>
    </source>
</evidence>
<proteinExistence type="predicted"/>
<dbReference type="Proteomes" id="UP000318709">
    <property type="component" value="Chromosome"/>
</dbReference>
<keyword evidence="4" id="KW-1185">Reference proteome</keyword>